<dbReference type="PANTHER" id="PTHR43133:SF50">
    <property type="entry name" value="ECF RNA POLYMERASE SIGMA FACTOR SIGM"/>
    <property type="match status" value="1"/>
</dbReference>
<reference evidence="8 9" key="1">
    <citation type="submission" date="2023-07" db="EMBL/GenBank/DDBJ databases">
        <title>Sequencing the genomes of 1000 actinobacteria strains.</title>
        <authorList>
            <person name="Klenk H.-P."/>
        </authorList>
    </citation>
    <scope>NUCLEOTIDE SEQUENCE [LARGE SCALE GENOMIC DNA]</scope>
    <source>
        <strain evidence="8 9">DSM 19426</strain>
    </source>
</reference>
<dbReference type="Pfam" id="PF08281">
    <property type="entry name" value="Sigma70_r4_2"/>
    <property type="match status" value="1"/>
</dbReference>
<evidence type="ECO:0000259" key="7">
    <source>
        <dbReference type="Pfam" id="PF08281"/>
    </source>
</evidence>
<accession>A0ABU2BWR9</accession>
<evidence type="ECO:0000256" key="3">
    <source>
        <dbReference type="ARBA" id="ARBA00023082"/>
    </source>
</evidence>
<dbReference type="Pfam" id="PF04542">
    <property type="entry name" value="Sigma70_r2"/>
    <property type="match status" value="1"/>
</dbReference>
<dbReference type="InterPro" id="IPR013325">
    <property type="entry name" value="RNA_pol_sigma_r2"/>
</dbReference>
<dbReference type="NCBIfam" id="TIGR02983">
    <property type="entry name" value="SigE-fam_strep"/>
    <property type="match status" value="1"/>
</dbReference>
<dbReference type="InterPro" id="IPR007627">
    <property type="entry name" value="RNA_pol_sigma70_r2"/>
</dbReference>
<dbReference type="InterPro" id="IPR039425">
    <property type="entry name" value="RNA_pol_sigma-70-like"/>
</dbReference>
<evidence type="ECO:0000256" key="2">
    <source>
        <dbReference type="ARBA" id="ARBA00023015"/>
    </source>
</evidence>
<evidence type="ECO:0000313" key="9">
    <source>
        <dbReference type="Proteomes" id="UP001183648"/>
    </source>
</evidence>
<evidence type="ECO:0000259" key="6">
    <source>
        <dbReference type="Pfam" id="PF04542"/>
    </source>
</evidence>
<evidence type="ECO:0000256" key="1">
    <source>
        <dbReference type="ARBA" id="ARBA00010641"/>
    </source>
</evidence>
<evidence type="ECO:0000256" key="5">
    <source>
        <dbReference type="ARBA" id="ARBA00023163"/>
    </source>
</evidence>
<organism evidence="8 9">
    <name type="scientific">Nocardioides marmoribigeumensis</name>
    <dbReference type="NCBI Taxonomy" id="433649"/>
    <lineage>
        <taxon>Bacteria</taxon>
        <taxon>Bacillati</taxon>
        <taxon>Actinomycetota</taxon>
        <taxon>Actinomycetes</taxon>
        <taxon>Propionibacteriales</taxon>
        <taxon>Nocardioidaceae</taxon>
        <taxon>Nocardioides</taxon>
    </lineage>
</organism>
<name>A0ABU2BWR9_9ACTN</name>
<dbReference type="RefSeq" id="WP_310302178.1">
    <property type="nucleotide sequence ID" value="NZ_BAAAPS010000013.1"/>
</dbReference>
<gene>
    <name evidence="8" type="ORF">J2S63_002327</name>
</gene>
<dbReference type="InterPro" id="IPR013324">
    <property type="entry name" value="RNA_pol_sigma_r3/r4-like"/>
</dbReference>
<comment type="caution">
    <text evidence="8">The sequence shown here is derived from an EMBL/GenBank/DDBJ whole genome shotgun (WGS) entry which is preliminary data.</text>
</comment>
<dbReference type="PANTHER" id="PTHR43133">
    <property type="entry name" value="RNA POLYMERASE ECF-TYPE SIGMA FACTO"/>
    <property type="match status" value="1"/>
</dbReference>
<feature type="domain" description="RNA polymerase sigma factor 70 region 4 type 2" evidence="7">
    <location>
        <begin position="103"/>
        <end position="155"/>
    </location>
</feature>
<keyword evidence="4" id="KW-0238">DNA-binding</keyword>
<proteinExistence type="inferred from homology"/>
<comment type="similarity">
    <text evidence="1">Belongs to the sigma-70 factor family. ECF subfamily.</text>
</comment>
<dbReference type="Proteomes" id="UP001183648">
    <property type="component" value="Unassembled WGS sequence"/>
</dbReference>
<dbReference type="InterPro" id="IPR014325">
    <property type="entry name" value="RNA_pol_sigma-E_actinobac"/>
</dbReference>
<dbReference type="SUPFAM" id="SSF88946">
    <property type="entry name" value="Sigma2 domain of RNA polymerase sigma factors"/>
    <property type="match status" value="1"/>
</dbReference>
<sequence length="184" mass="20757">MARRDDAEFTEFVRARSGMLLRTAYLILGDHALAQDLVQEALTKVYVAWPRIQRREGVDAYARTVVVNTAISWKRRRGWRGEQPVGEVPEPRGAAADEPDVRLAIWRTLQDLPPRQRATLVLRFYEDLSIKETAQVMQCAEGTVKSQVSQGIERLRETLGSRAAALGHLEAADREHEPEGGVLR</sequence>
<dbReference type="Gene3D" id="1.10.10.10">
    <property type="entry name" value="Winged helix-like DNA-binding domain superfamily/Winged helix DNA-binding domain"/>
    <property type="match status" value="1"/>
</dbReference>
<evidence type="ECO:0000256" key="4">
    <source>
        <dbReference type="ARBA" id="ARBA00023125"/>
    </source>
</evidence>
<dbReference type="InterPro" id="IPR014284">
    <property type="entry name" value="RNA_pol_sigma-70_dom"/>
</dbReference>
<dbReference type="CDD" id="cd06171">
    <property type="entry name" value="Sigma70_r4"/>
    <property type="match status" value="1"/>
</dbReference>
<evidence type="ECO:0000313" key="8">
    <source>
        <dbReference type="EMBL" id="MDR7362774.1"/>
    </source>
</evidence>
<dbReference type="EMBL" id="JAVDYG010000001">
    <property type="protein sequence ID" value="MDR7362774.1"/>
    <property type="molecule type" value="Genomic_DNA"/>
</dbReference>
<keyword evidence="3" id="KW-0731">Sigma factor</keyword>
<keyword evidence="5" id="KW-0804">Transcription</keyword>
<protein>
    <submittedName>
        <fullName evidence="8">RNA polymerase sigma-70 factor (Sigma-E family)</fullName>
    </submittedName>
</protein>
<dbReference type="InterPro" id="IPR036388">
    <property type="entry name" value="WH-like_DNA-bd_sf"/>
</dbReference>
<dbReference type="Gene3D" id="1.10.1740.10">
    <property type="match status" value="1"/>
</dbReference>
<dbReference type="InterPro" id="IPR013249">
    <property type="entry name" value="RNA_pol_sigma70_r4_t2"/>
</dbReference>
<dbReference type="NCBIfam" id="TIGR02937">
    <property type="entry name" value="sigma70-ECF"/>
    <property type="match status" value="1"/>
</dbReference>
<feature type="domain" description="RNA polymerase sigma-70 region 2" evidence="6">
    <location>
        <begin position="13"/>
        <end position="80"/>
    </location>
</feature>
<dbReference type="SUPFAM" id="SSF88659">
    <property type="entry name" value="Sigma3 and sigma4 domains of RNA polymerase sigma factors"/>
    <property type="match status" value="1"/>
</dbReference>
<keyword evidence="2" id="KW-0805">Transcription regulation</keyword>
<keyword evidence="9" id="KW-1185">Reference proteome</keyword>